<keyword evidence="1" id="KW-0732">Signal</keyword>
<proteinExistence type="predicted"/>
<name>A0AA37TWH8_9GAMM</name>
<dbReference type="InterPro" id="IPR045748">
    <property type="entry name" value="DcaP"/>
</dbReference>
<protein>
    <recommendedName>
        <fullName evidence="4">Porin</fullName>
    </recommendedName>
</protein>
<evidence type="ECO:0000313" key="2">
    <source>
        <dbReference type="EMBL" id="GLS84369.1"/>
    </source>
</evidence>
<dbReference type="RefSeq" id="WP_095500563.1">
    <property type="nucleotide sequence ID" value="NZ_BSPO01000003.1"/>
</dbReference>
<dbReference type="Pfam" id="PF19577">
    <property type="entry name" value="DcaP"/>
    <property type="match status" value="1"/>
</dbReference>
<evidence type="ECO:0000256" key="1">
    <source>
        <dbReference type="SAM" id="SignalP"/>
    </source>
</evidence>
<accession>A0AA37TWH8</accession>
<dbReference type="EMBL" id="BSPO01000003">
    <property type="protein sequence ID" value="GLS84369.1"/>
    <property type="molecule type" value="Genomic_DNA"/>
</dbReference>
<gene>
    <name evidence="2" type="ORF">GCM10007894_23460</name>
</gene>
<dbReference type="AlphaFoldDB" id="A0AA37TWH8"/>
<feature type="chain" id="PRO_5041283564" description="Porin" evidence="1">
    <location>
        <begin position="24"/>
        <end position="382"/>
    </location>
</feature>
<keyword evidence="3" id="KW-1185">Reference proteome</keyword>
<sequence>MSNKTVLSLSALALAMASTSASALTINDLQDTKFTFGGYVKADLMFSNYGNGAPDSGNLSRNFYVPGTIYGVDGNAKEAIDMNVRESRFNFGTSTNVDGHEIKTLVEMDFLTTSDGNERVSNSYAPRLRHMFVSVDNWLVGQTWSTFQNPGALPEALDFVGAAEGTPFVRQTQIRYTNGGFQFAVENPEATITAQDGSRKVSGTGSYMPDFVARYNLEAGITKFTFAGLARQLSYKTSTMDESVFGYAVSATGVIQIRNDTLKFGVNYGDGAGRYIALNYANGAYQTTDGKLKSIKSVSEFVSYRHMWNEQWRSNITLSAFEADDTGIANANKKSMSGNVNLLYSPIKPLTVGAELFYAKNERENGTDGDLTRVIFSVKYAI</sequence>
<reference evidence="2 3" key="1">
    <citation type="journal article" date="2014" name="Int. J. Syst. Evol. Microbiol.">
        <title>Complete genome sequence of Corynebacterium casei LMG S-19264T (=DSM 44701T), isolated from a smear-ripened cheese.</title>
        <authorList>
            <consortium name="US DOE Joint Genome Institute (JGI-PGF)"/>
            <person name="Walter F."/>
            <person name="Albersmeier A."/>
            <person name="Kalinowski J."/>
            <person name="Ruckert C."/>
        </authorList>
    </citation>
    <scope>NUCLEOTIDE SEQUENCE [LARGE SCALE GENOMIC DNA]</scope>
    <source>
        <strain evidence="2 3">NBRC 112785</strain>
    </source>
</reference>
<evidence type="ECO:0000313" key="3">
    <source>
        <dbReference type="Proteomes" id="UP001157439"/>
    </source>
</evidence>
<dbReference type="SUPFAM" id="SSF56935">
    <property type="entry name" value="Porins"/>
    <property type="match status" value="1"/>
</dbReference>
<evidence type="ECO:0008006" key="4">
    <source>
        <dbReference type="Google" id="ProtNLM"/>
    </source>
</evidence>
<comment type="caution">
    <text evidence="2">The sequence shown here is derived from an EMBL/GenBank/DDBJ whole genome shotgun (WGS) entry which is preliminary data.</text>
</comment>
<dbReference type="Proteomes" id="UP001157439">
    <property type="component" value="Unassembled WGS sequence"/>
</dbReference>
<organism evidence="2 3">
    <name type="scientific">Paraferrimonas haliotis</name>
    <dbReference type="NCBI Taxonomy" id="2013866"/>
    <lineage>
        <taxon>Bacteria</taxon>
        <taxon>Pseudomonadati</taxon>
        <taxon>Pseudomonadota</taxon>
        <taxon>Gammaproteobacteria</taxon>
        <taxon>Alteromonadales</taxon>
        <taxon>Ferrimonadaceae</taxon>
        <taxon>Paraferrimonas</taxon>
    </lineage>
</organism>
<feature type="signal peptide" evidence="1">
    <location>
        <begin position="1"/>
        <end position="23"/>
    </location>
</feature>